<protein>
    <submittedName>
        <fullName evidence="2">Uncharacterized protein</fullName>
    </submittedName>
</protein>
<reference evidence="2" key="1">
    <citation type="journal article" date="2021" name="Proc. Natl. Acad. Sci. U.S.A.">
        <title>A Catalog of Tens of Thousands of Viruses from Human Metagenomes Reveals Hidden Associations with Chronic Diseases.</title>
        <authorList>
            <person name="Tisza M.J."/>
            <person name="Buck C.B."/>
        </authorList>
    </citation>
    <scope>NUCLEOTIDE SEQUENCE</scope>
    <source>
        <strain evidence="2">CtB3v5</strain>
    </source>
</reference>
<feature type="region of interest" description="Disordered" evidence="1">
    <location>
        <begin position="1"/>
        <end position="20"/>
    </location>
</feature>
<sequence length="42" mass="5096">MRKSWYNVDSSQRDKRLKQAERVRRKLNRTGAKSFGPFRRGQ</sequence>
<evidence type="ECO:0000256" key="1">
    <source>
        <dbReference type="SAM" id="MobiDB-lite"/>
    </source>
</evidence>
<evidence type="ECO:0000313" key="2">
    <source>
        <dbReference type="EMBL" id="DAD78666.1"/>
    </source>
</evidence>
<proteinExistence type="predicted"/>
<accession>A0A8S5M8V1</accession>
<feature type="compositionally biased region" description="Basic and acidic residues" evidence="1">
    <location>
        <begin position="11"/>
        <end position="20"/>
    </location>
</feature>
<organism evidence="2">
    <name type="scientific">Siphoviridae sp. ctB3v5</name>
    <dbReference type="NCBI Taxonomy" id="2826186"/>
    <lineage>
        <taxon>Viruses</taxon>
        <taxon>Duplodnaviria</taxon>
        <taxon>Heunggongvirae</taxon>
        <taxon>Uroviricota</taxon>
        <taxon>Caudoviricetes</taxon>
    </lineage>
</organism>
<name>A0A8S5M8V1_9CAUD</name>
<dbReference type="EMBL" id="BK014849">
    <property type="protein sequence ID" value="DAD78666.1"/>
    <property type="molecule type" value="Genomic_DNA"/>
</dbReference>